<evidence type="ECO:0000313" key="8">
    <source>
        <dbReference type="EMBL" id="MBV6323777.1"/>
    </source>
</evidence>
<organism evidence="8 10">
    <name type="scientific">Duganella violaceipulchra</name>
    <dbReference type="NCBI Taxonomy" id="2849652"/>
    <lineage>
        <taxon>Bacteria</taxon>
        <taxon>Pseudomonadati</taxon>
        <taxon>Pseudomonadota</taxon>
        <taxon>Betaproteobacteria</taxon>
        <taxon>Burkholderiales</taxon>
        <taxon>Oxalobacteraceae</taxon>
        <taxon>Telluria group</taxon>
        <taxon>Duganella</taxon>
    </lineage>
</organism>
<dbReference type="GO" id="GO:0006352">
    <property type="term" value="P:DNA-templated transcription initiation"/>
    <property type="evidence" value="ECO:0007669"/>
    <property type="project" value="InterPro"/>
</dbReference>
<proteinExistence type="predicted"/>
<keyword evidence="3" id="KW-0238">DNA-binding</keyword>
<keyword evidence="1" id="KW-0805">Transcription regulation</keyword>
<dbReference type="InterPro" id="IPR007627">
    <property type="entry name" value="RNA_pol_sigma70_r2"/>
</dbReference>
<dbReference type="EMBL" id="JALJZU010000002">
    <property type="protein sequence ID" value="MCP2007467.1"/>
    <property type="molecule type" value="Genomic_DNA"/>
</dbReference>
<evidence type="ECO:0000256" key="5">
    <source>
        <dbReference type="SAM" id="MobiDB-lite"/>
    </source>
</evidence>
<dbReference type="Pfam" id="PF04542">
    <property type="entry name" value="Sigma70_r2"/>
    <property type="match status" value="1"/>
</dbReference>
<dbReference type="Pfam" id="PF08281">
    <property type="entry name" value="Sigma70_r4_2"/>
    <property type="match status" value="1"/>
</dbReference>
<dbReference type="InterPro" id="IPR014284">
    <property type="entry name" value="RNA_pol_sigma-70_dom"/>
</dbReference>
<evidence type="ECO:0000313" key="10">
    <source>
        <dbReference type="Proteomes" id="UP001155901"/>
    </source>
</evidence>
<evidence type="ECO:0000256" key="4">
    <source>
        <dbReference type="ARBA" id="ARBA00023163"/>
    </source>
</evidence>
<evidence type="ECO:0000259" key="7">
    <source>
        <dbReference type="Pfam" id="PF08281"/>
    </source>
</evidence>
<accession>A0AA41HF20</accession>
<evidence type="ECO:0000259" key="6">
    <source>
        <dbReference type="Pfam" id="PF04542"/>
    </source>
</evidence>
<evidence type="ECO:0000256" key="2">
    <source>
        <dbReference type="ARBA" id="ARBA00023082"/>
    </source>
</evidence>
<comment type="caution">
    <text evidence="8">The sequence shown here is derived from an EMBL/GenBank/DDBJ whole genome shotgun (WGS) entry which is preliminary data.</text>
</comment>
<feature type="region of interest" description="Disordered" evidence="5">
    <location>
        <begin position="85"/>
        <end position="117"/>
    </location>
</feature>
<keyword evidence="11" id="KW-1185">Reference proteome</keyword>
<name>A0AA41HF20_9BURK</name>
<dbReference type="InterPro" id="IPR013249">
    <property type="entry name" value="RNA_pol_sigma70_r4_t2"/>
</dbReference>
<reference evidence="8" key="1">
    <citation type="submission" date="2021-07" db="EMBL/GenBank/DDBJ databases">
        <title>Characterization of violacein-producing bacteria and related species.</title>
        <authorList>
            <person name="Wilson H.S."/>
            <person name="De Leon M.E."/>
        </authorList>
    </citation>
    <scope>NUCLEOTIDE SEQUENCE</scope>
    <source>
        <strain evidence="8">HSC-15S17</strain>
    </source>
</reference>
<sequence length="199" mass="21768">MSPPAAAYDSPYTPDFMKRLLYTYAFRSLGSEASAMDAVQSTLEALVTGERRFRGDSAYSTFIFAILRNKISDELRARMRYDDDSETAQLESDELARGQSASDELTEPEQQAHTSRLMDALSTGLGKMSCQGRQVFLLTELCGYGGAEIGAQLGLTTSHVWVLLHRARKFARAALDDLVQSAEKMEAIAAAQRAGEAAP</sequence>
<dbReference type="GO" id="GO:0003677">
    <property type="term" value="F:DNA binding"/>
    <property type="evidence" value="ECO:0007669"/>
    <property type="project" value="UniProtKB-KW"/>
</dbReference>
<evidence type="ECO:0000256" key="3">
    <source>
        <dbReference type="ARBA" id="ARBA00023125"/>
    </source>
</evidence>
<reference evidence="9" key="2">
    <citation type="submission" date="2022-03" db="EMBL/GenBank/DDBJ databases">
        <title>Genome Encyclopedia of Bacteria and Archaea VI: Functional Genomics of Type Strains.</title>
        <authorList>
            <person name="Whitman W."/>
        </authorList>
    </citation>
    <scope>NUCLEOTIDE SEQUENCE</scope>
    <source>
        <strain evidence="9">HSC-15S17</strain>
    </source>
</reference>
<dbReference type="PANTHER" id="PTHR43133:SF8">
    <property type="entry name" value="RNA POLYMERASE SIGMA FACTOR HI_1459-RELATED"/>
    <property type="match status" value="1"/>
</dbReference>
<evidence type="ECO:0000313" key="9">
    <source>
        <dbReference type="EMBL" id="MCP2007467.1"/>
    </source>
</evidence>
<keyword evidence="2" id="KW-0731">Sigma factor</keyword>
<dbReference type="NCBIfam" id="TIGR02937">
    <property type="entry name" value="sigma70-ECF"/>
    <property type="match status" value="1"/>
</dbReference>
<gene>
    <name evidence="8" type="ORF">KVP70_22840</name>
    <name evidence="9" type="ORF">L1274_001160</name>
</gene>
<evidence type="ECO:0000313" key="11">
    <source>
        <dbReference type="Proteomes" id="UP001162889"/>
    </source>
</evidence>
<dbReference type="RefSeq" id="WP_217944618.1">
    <property type="nucleotide sequence ID" value="NZ_JAHTGR010000013.1"/>
</dbReference>
<feature type="domain" description="RNA polymerase sigma-70 region 2" evidence="6">
    <location>
        <begin position="18"/>
        <end position="80"/>
    </location>
</feature>
<dbReference type="InterPro" id="IPR039425">
    <property type="entry name" value="RNA_pol_sigma-70-like"/>
</dbReference>
<dbReference type="Proteomes" id="UP001162889">
    <property type="component" value="Unassembled WGS sequence"/>
</dbReference>
<feature type="domain" description="RNA polymerase sigma factor 70 region 4 type 2" evidence="7">
    <location>
        <begin position="125"/>
        <end position="169"/>
    </location>
</feature>
<dbReference type="PANTHER" id="PTHR43133">
    <property type="entry name" value="RNA POLYMERASE ECF-TYPE SIGMA FACTO"/>
    <property type="match status" value="1"/>
</dbReference>
<evidence type="ECO:0000256" key="1">
    <source>
        <dbReference type="ARBA" id="ARBA00023015"/>
    </source>
</evidence>
<keyword evidence="4" id="KW-0804">Transcription</keyword>
<protein>
    <submittedName>
        <fullName evidence="9">RNA polymerase sigma-70 factor (ECF subfamily)</fullName>
    </submittedName>
    <submittedName>
        <fullName evidence="8">Sigma-70 family RNA polymerase sigma factor</fullName>
    </submittedName>
</protein>
<dbReference type="GO" id="GO:0016987">
    <property type="term" value="F:sigma factor activity"/>
    <property type="evidence" value="ECO:0007669"/>
    <property type="project" value="UniProtKB-KW"/>
</dbReference>
<dbReference type="AlphaFoldDB" id="A0AA41HF20"/>
<feature type="compositionally biased region" description="Polar residues" evidence="5">
    <location>
        <begin position="99"/>
        <end position="114"/>
    </location>
</feature>
<dbReference type="EMBL" id="JAHTGR010000013">
    <property type="protein sequence ID" value="MBV6323777.1"/>
    <property type="molecule type" value="Genomic_DNA"/>
</dbReference>
<dbReference type="Proteomes" id="UP001155901">
    <property type="component" value="Unassembled WGS sequence"/>
</dbReference>